<accession>A0A016VZU1</accession>
<dbReference type="EMBL" id="JARK01001339">
    <property type="protein sequence ID" value="EYC32298.1"/>
    <property type="molecule type" value="Genomic_DNA"/>
</dbReference>
<keyword evidence="4" id="KW-1185">Reference proteome</keyword>
<dbReference type="Proteomes" id="UP000024635">
    <property type="component" value="Unassembled WGS sequence"/>
</dbReference>
<reference evidence="4" key="1">
    <citation type="journal article" date="2015" name="Nat. Genet.">
        <title>The genome and transcriptome of the zoonotic hookworm Ancylostoma ceylanicum identify infection-specific gene families.</title>
        <authorList>
            <person name="Schwarz E.M."/>
            <person name="Hu Y."/>
            <person name="Antoshechkin I."/>
            <person name="Miller M.M."/>
            <person name="Sternberg P.W."/>
            <person name="Aroian R.V."/>
        </authorList>
    </citation>
    <scope>NUCLEOTIDE SEQUENCE</scope>
    <source>
        <strain evidence="4">HY135</strain>
    </source>
</reference>
<name>A0A016VZU1_9BILA</name>
<keyword evidence="2" id="KW-0732">Signal</keyword>
<sequence length="202" mass="22716">MLLILRVAVLVYSLISLTFAESVQCYVDGGRNLPRLYMLPKTSDRTYSACTIESRLDPISMKINHIAMSGGDQSDVGFRIYYDGGSARIIARYGCYNEMCNTVDALLVQFTLQLLQLHREIIQAILRKESARVEKRSILSKKMVYSIEHALSAAHGRNKERKLDTPFIICAISTAIFALFASLHLIGVMLTSSRCIGRCRKM</sequence>
<feature type="chain" id="PRO_5001491347" description="GOLD domain-containing protein" evidence="2">
    <location>
        <begin position="21"/>
        <end position="202"/>
    </location>
</feature>
<evidence type="ECO:0000256" key="1">
    <source>
        <dbReference type="SAM" id="Phobius"/>
    </source>
</evidence>
<feature type="signal peptide" evidence="2">
    <location>
        <begin position="1"/>
        <end position="20"/>
    </location>
</feature>
<keyword evidence="1" id="KW-0472">Membrane</keyword>
<evidence type="ECO:0000256" key="2">
    <source>
        <dbReference type="SAM" id="SignalP"/>
    </source>
</evidence>
<gene>
    <name evidence="3" type="primary">Acey_s0003.g1505</name>
    <name evidence="3" type="ORF">Y032_0003g1505</name>
</gene>
<keyword evidence="1" id="KW-0812">Transmembrane</keyword>
<feature type="transmembrane region" description="Helical" evidence="1">
    <location>
        <begin position="166"/>
        <end position="192"/>
    </location>
</feature>
<evidence type="ECO:0000313" key="3">
    <source>
        <dbReference type="EMBL" id="EYC32298.1"/>
    </source>
</evidence>
<evidence type="ECO:0000313" key="4">
    <source>
        <dbReference type="Proteomes" id="UP000024635"/>
    </source>
</evidence>
<proteinExistence type="predicted"/>
<protein>
    <recommendedName>
        <fullName evidence="5">GOLD domain-containing protein</fullName>
    </recommendedName>
</protein>
<dbReference type="OrthoDB" id="5897701at2759"/>
<keyword evidence="1" id="KW-1133">Transmembrane helix</keyword>
<organism evidence="3 4">
    <name type="scientific">Ancylostoma ceylanicum</name>
    <dbReference type="NCBI Taxonomy" id="53326"/>
    <lineage>
        <taxon>Eukaryota</taxon>
        <taxon>Metazoa</taxon>
        <taxon>Ecdysozoa</taxon>
        <taxon>Nematoda</taxon>
        <taxon>Chromadorea</taxon>
        <taxon>Rhabditida</taxon>
        <taxon>Rhabditina</taxon>
        <taxon>Rhabditomorpha</taxon>
        <taxon>Strongyloidea</taxon>
        <taxon>Ancylostomatidae</taxon>
        <taxon>Ancylostomatinae</taxon>
        <taxon>Ancylostoma</taxon>
    </lineage>
</organism>
<dbReference type="AlphaFoldDB" id="A0A016VZU1"/>
<comment type="caution">
    <text evidence="3">The sequence shown here is derived from an EMBL/GenBank/DDBJ whole genome shotgun (WGS) entry which is preliminary data.</text>
</comment>
<evidence type="ECO:0008006" key="5">
    <source>
        <dbReference type="Google" id="ProtNLM"/>
    </source>
</evidence>